<dbReference type="STRING" id="104663.SAMN04488121_102571"/>
<dbReference type="PANTHER" id="PTHR12526:SF630">
    <property type="entry name" value="GLYCOSYLTRANSFERASE"/>
    <property type="match status" value="1"/>
</dbReference>
<proteinExistence type="predicted"/>
<evidence type="ECO:0000259" key="1">
    <source>
        <dbReference type="Pfam" id="PF00534"/>
    </source>
</evidence>
<dbReference type="Gene3D" id="3.40.50.2000">
    <property type="entry name" value="Glycogen Phosphorylase B"/>
    <property type="match status" value="1"/>
</dbReference>
<dbReference type="Pfam" id="PF00534">
    <property type="entry name" value="Glycos_transf_1"/>
    <property type="match status" value="1"/>
</dbReference>
<dbReference type="EMBL" id="FNBN01000002">
    <property type="protein sequence ID" value="SDF65709.1"/>
    <property type="molecule type" value="Genomic_DNA"/>
</dbReference>
<keyword evidence="2" id="KW-0808">Transferase</keyword>
<dbReference type="InterPro" id="IPR001296">
    <property type="entry name" value="Glyco_trans_1"/>
</dbReference>
<accession>A0A1G7MX67</accession>
<evidence type="ECO:0000313" key="2">
    <source>
        <dbReference type="EMBL" id="SDF65709.1"/>
    </source>
</evidence>
<name>A0A1G7MX67_CHIFI</name>
<reference evidence="2 3" key="1">
    <citation type="submission" date="2016-10" db="EMBL/GenBank/DDBJ databases">
        <authorList>
            <person name="de Groot N.N."/>
        </authorList>
    </citation>
    <scope>NUCLEOTIDE SEQUENCE [LARGE SCALE GENOMIC DNA]</scope>
    <source>
        <strain evidence="2 3">DSM 527</strain>
    </source>
</reference>
<dbReference type="GO" id="GO:0016757">
    <property type="term" value="F:glycosyltransferase activity"/>
    <property type="evidence" value="ECO:0007669"/>
    <property type="project" value="InterPro"/>
</dbReference>
<sequence>MSTNRKFVFWQNMVSVHQSCFLHCLSLKKDVEVVLVTVVEIEEKRKKMGWTIPDMGRVKLIVSPDQATIDDIIAASDENTYHIFSGFDSEPLFRNAFAWLTSHRHNLGIMAEPYSWLGLKGKVRYLRSIYHRMRYGRMFDFILAIGSKGMEVYSKAGYKKDKLFEWGYFVQSTPPATADEYGPFKVMYAGGLVANKGIHTLIRAWSNVKSSEGELNIIGDGPEAPMLKDLANELSLSNVKFSGFQDNVTVRKLMGQHDLFVLPSILKEGWGAVINEALQQGTPVICTDHCGASVLLGDHNFSTVIRAGDIGHLSEELSRRMKAGKVPAGSREKIRRWSECLSGEHAADYFLDIMHCVYEKGAAPLAPWRKWKRRGTLVDG</sequence>
<dbReference type="AlphaFoldDB" id="A0A1G7MX67"/>
<protein>
    <submittedName>
        <fullName evidence="2">Glycosyltransferase involved in cell wall bisynthesis</fullName>
    </submittedName>
</protein>
<organism evidence="2 3">
    <name type="scientific">Chitinophaga filiformis</name>
    <name type="common">Myxococcus filiformis</name>
    <name type="synonym">Flexibacter filiformis</name>
    <dbReference type="NCBI Taxonomy" id="104663"/>
    <lineage>
        <taxon>Bacteria</taxon>
        <taxon>Pseudomonadati</taxon>
        <taxon>Bacteroidota</taxon>
        <taxon>Chitinophagia</taxon>
        <taxon>Chitinophagales</taxon>
        <taxon>Chitinophagaceae</taxon>
        <taxon>Chitinophaga</taxon>
    </lineage>
</organism>
<dbReference type="RefSeq" id="WP_176842221.1">
    <property type="nucleotide sequence ID" value="NZ_FNBN01000002.1"/>
</dbReference>
<feature type="domain" description="Glycosyl transferase family 1" evidence="1">
    <location>
        <begin position="182"/>
        <end position="326"/>
    </location>
</feature>
<dbReference type="SUPFAM" id="SSF53756">
    <property type="entry name" value="UDP-Glycosyltransferase/glycogen phosphorylase"/>
    <property type="match status" value="1"/>
</dbReference>
<evidence type="ECO:0000313" key="3">
    <source>
        <dbReference type="Proteomes" id="UP000199045"/>
    </source>
</evidence>
<gene>
    <name evidence="2" type="ORF">SAMN04488121_102571</name>
</gene>
<dbReference type="Proteomes" id="UP000199045">
    <property type="component" value="Unassembled WGS sequence"/>
</dbReference>
<dbReference type="PANTHER" id="PTHR12526">
    <property type="entry name" value="GLYCOSYLTRANSFERASE"/>
    <property type="match status" value="1"/>
</dbReference>